<keyword evidence="3" id="KW-1185">Reference proteome</keyword>
<evidence type="ECO:0000313" key="3">
    <source>
        <dbReference type="Proteomes" id="UP000298652"/>
    </source>
</evidence>
<protein>
    <submittedName>
        <fullName evidence="2">Uncharacterized protein</fullName>
    </submittedName>
</protein>
<organism evidence="2 3">
    <name type="scientific">Setaria viridis</name>
    <name type="common">Green bristlegrass</name>
    <name type="synonym">Setaria italica subsp. viridis</name>
    <dbReference type="NCBI Taxonomy" id="4556"/>
    <lineage>
        <taxon>Eukaryota</taxon>
        <taxon>Viridiplantae</taxon>
        <taxon>Streptophyta</taxon>
        <taxon>Embryophyta</taxon>
        <taxon>Tracheophyta</taxon>
        <taxon>Spermatophyta</taxon>
        <taxon>Magnoliopsida</taxon>
        <taxon>Liliopsida</taxon>
        <taxon>Poales</taxon>
        <taxon>Poaceae</taxon>
        <taxon>PACMAD clade</taxon>
        <taxon>Panicoideae</taxon>
        <taxon>Panicodae</taxon>
        <taxon>Paniceae</taxon>
        <taxon>Cenchrinae</taxon>
        <taxon>Setaria</taxon>
    </lineage>
</organism>
<gene>
    <name evidence="2" type="ORF">SEVIR_5G422000v2</name>
</gene>
<sequence length="287" mass="31782">MDAHGADGSSPRTPFRELPNTGNRGNQNAVNWRPQSLDPKEVKRQRDNSRAASMSDERRNGLNKRRRESYMREALDQSWEGEPPECTAAHTMHRPRVTPGERNSLLTRRNRRFESTIARKAKGTANTNLDDTNDPTQSGVFDDGATQSDARKCQPTSAHGNDAATQTQPSVIDCGIPGSSSVNAQQANAQASMGEGDGDENLIFEEEDKEDEGYLFAGQGDDWDANVDVDLEMANEDASEPDVPDPYGQVYANVPEETHMLKAMDNCEHCNAKKFESEPPLTHHRNL</sequence>
<feature type="compositionally biased region" description="Polar residues" evidence="1">
    <location>
        <begin position="124"/>
        <end position="139"/>
    </location>
</feature>
<accession>A0A4U6UUH8</accession>
<name>A0A4U6UUH8_SETVI</name>
<proteinExistence type="predicted"/>
<feature type="compositionally biased region" description="Low complexity" evidence="1">
    <location>
        <begin position="179"/>
        <end position="192"/>
    </location>
</feature>
<evidence type="ECO:0000313" key="2">
    <source>
        <dbReference type="EMBL" id="TKW18293.1"/>
    </source>
</evidence>
<dbReference type="Gramene" id="TKW18293">
    <property type="protein sequence ID" value="TKW18293"/>
    <property type="gene ID" value="SEVIR_5G422000v2"/>
</dbReference>
<feature type="compositionally biased region" description="Basic and acidic residues" evidence="1">
    <location>
        <begin position="38"/>
        <end position="60"/>
    </location>
</feature>
<feature type="region of interest" description="Disordered" evidence="1">
    <location>
        <begin position="1"/>
        <end position="198"/>
    </location>
</feature>
<dbReference type="EMBL" id="CM016556">
    <property type="protein sequence ID" value="TKW18293.1"/>
    <property type="molecule type" value="Genomic_DNA"/>
</dbReference>
<reference evidence="2" key="1">
    <citation type="submission" date="2019-03" db="EMBL/GenBank/DDBJ databases">
        <title>WGS assembly of Setaria viridis.</title>
        <authorList>
            <person name="Huang P."/>
            <person name="Jenkins J."/>
            <person name="Grimwood J."/>
            <person name="Barry K."/>
            <person name="Healey A."/>
            <person name="Mamidi S."/>
            <person name="Sreedasyam A."/>
            <person name="Shu S."/>
            <person name="Feldman M."/>
            <person name="Wu J."/>
            <person name="Yu Y."/>
            <person name="Chen C."/>
            <person name="Johnson J."/>
            <person name="Rokhsar D."/>
            <person name="Baxter I."/>
            <person name="Schmutz J."/>
            <person name="Brutnell T."/>
            <person name="Kellogg E."/>
        </authorList>
    </citation>
    <scope>NUCLEOTIDE SEQUENCE [LARGE SCALE GENOMIC DNA]</scope>
</reference>
<dbReference type="AlphaFoldDB" id="A0A4U6UUH8"/>
<feature type="compositionally biased region" description="Polar residues" evidence="1">
    <location>
        <begin position="154"/>
        <end position="170"/>
    </location>
</feature>
<feature type="compositionally biased region" description="Polar residues" evidence="1">
    <location>
        <begin position="20"/>
        <end position="34"/>
    </location>
</feature>
<evidence type="ECO:0000256" key="1">
    <source>
        <dbReference type="SAM" id="MobiDB-lite"/>
    </source>
</evidence>
<dbReference type="Proteomes" id="UP000298652">
    <property type="component" value="Chromosome 5"/>
</dbReference>